<dbReference type="GO" id="GO:0047429">
    <property type="term" value="F:nucleoside triphosphate diphosphatase activity"/>
    <property type="evidence" value="ECO:0007669"/>
    <property type="project" value="InterPro"/>
</dbReference>
<dbReference type="PANTHER" id="PTHR46523:SF1">
    <property type="entry name" value="DCTP PYROPHOSPHATASE 1"/>
    <property type="match status" value="1"/>
</dbReference>
<gene>
    <name evidence="2" type="ORF">CSEC_0278</name>
</gene>
<reference evidence="2" key="2">
    <citation type="submission" date="2014-09" db="EMBL/GenBank/DDBJ databases">
        <title>Criblamydia sequanensis harbors a mega-plasmid encoding arsenite resistance.</title>
        <authorList>
            <person name="Bertelli C."/>
            <person name="Goesmann A."/>
            <person name="Greub G."/>
        </authorList>
    </citation>
    <scope>NUCLEOTIDE SEQUENCE [LARGE SCALE GENOMIC DNA]</scope>
    <source>
        <strain evidence="2">CRIB-18</strain>
    </source>
</reference>
<dbReference type="CDD" id="cd11537">
    <property type="entry name" value="NTP-PPase_RS21-C6_like"/>
    <property type="match status" value="1"/>
</dbReference>
<dbReference type="PANTHER" id="PTHR46523">
    <property type="entry name" value="DCTP PYROPHOSPHATASE 1"/>
    <property type="match status" value="1"/>
</dbReference>
<sequence length="238" mass="28151">MKLFYLASPFSSNEKQVEAYRFKAVSYILFKLHQEKKFVYSPITHNYPLIEKGLMKAHEEWMQFDLAMLSKCDGLLVLKLEGWENSRGVTQEIAYAEKQGISIEWIETPTKDEVDNFSEKTLKDLLYRLKEMFRVREWKKFHSPKNIAMNLGVEVGELMEPFRWLTTEQSYFLDEETKKEVEGEIADCFNMLLYLSDLLGIDPVKSSFKKINIIEQRYPVEECRGKCDKYTKYQVLSK</sequence>
<reference evidence="2" key="1">
    <citation type="submission" date="2013-12" db="EMBL/GenBank/DDBJ databases">
        <authorList>
            <person name="Linke B."/>
        </authorList>
    </citation>
    <scope>NUCLEOTIDE SEQUENCE [LARGE SCALE GENOMIC DNA]</scope>
    <source>
        <strain evidence="2">CRIB-18</strain>
    </source>
</reference>
<feature type="domain" description="DUF1937" evidence="1">
    <location>
        <begin position="4"/>
        <end position="103"/>
    </location>
</feature>
<evidence type="ECO:0000313" key="2">
    <source>
        <dbReference type="EMBL" id="CDR33117.1"/>
    </source>
</evidence>
<dbReference type="Proteomes" id="UP000031552">
    <property type="component" value="Unassembled WGS sequence"/>
</dbReference>
<dbReference type="Gene3D" id="1.10.287.1080">
    <property type="entry name" value="MazG-like"/>
    <property type="match status" value="1"/>
</dbReference>
<dbReference type="AlphaFoldDB" id="A0A090CXX9"/>
<accession>A0A090CXX9</accession>
<name>A0A090CXX9_9BACT</name>
<protein>
    <recommendedName>
        <fullName evidence="1">DUF1937 domain-containing protein</fullName>
    </recommendedName>
</protein>
<evidence type="ECO:0000313" key="3">
    <source>
        <dbReference type="Proteomes" id="UP000031552"/>
    </source>
</evidence>
<dbReference type="eggNOG" id="COG3613">
    <property type="taxonomic scope" value="Bacteria"/>
</dbReference>
<dbReference type="OrthoDB" id="9791898at2"/>
<comment type="caution">
    <text evidence="2">The sequence shown here is derived from an EMBL/GenBank/DDBJ whole genome shotgun (WGS) entry which is preliminary data.</text>
</comment>
<dbReference type="EMBL" id="CCEJ010000001">
    <property type="protein sequence ID" value="CDR33117.1"/>
    <property type="molecule type" value="Genomic_DNA"/>
</dbReference>
<proteinExistence type="predicted"/>
<dbReference type="GO" id="GO:0009143">
    <property type="term" value="P:nucleoside triphosphate catabolic process"/>
    <property type="evidence" value="ECO:0007669"/>
    <property type="project" value="InterPro"/>
</dbReference>
<keyword evidence="3" id="KW-1185">Reference proteome</keyword>
<dbReference type="InterPro" id="IPR052555">
    <property type="entry name" value="dCTP_Pyrophosphatase"/>
</dbReference>
<dbReference type="eggNOG" id="COG1694">
    <property type="taxonomic scope" value="Bacteria"/>
</dbReference>
<dbReference type="Pfam" id="PF09152">
    <property type="entry name" value="DUF1937"/>
    <property type="match status" value="1"/>
</dbReference>
<dbReference type="RefSeq" id="WP_079977924.1">
    <property type="nucleotide sequence ID" value="NZ_CCEJ010000001.1"/>
</dbReference>
<dbReference type="SUPFAM" id="SSF52309">
    <property type="entry name" value="N-(deoxy)ribosyltransferase-like"/>
    <property type="match status" value="1"/>
</dbReference>
<organism evidence="2 3">
    <name type="scientific">Candidatus Criblamydia sequanensis CRIB-18</name>
    <dbReference type="NCBI Taxonomy" id="1437425"/>
    <lineage>
        <taxon>Bacteria</taxon>
        <taxon>Pseudomonadati</taxon>
        <taxon>Chlamydiota</taxon>
        <taxon>Chlamydiia</taxon>
        <taxon>Parachlamydiales</taxon>
        <taxon>Candidatus Criblamydiaceae</taxon>
        <taxon>Candidatus Criblamydia</taxon>
    </lineage>
</organism>
<dbReference type="InterPro" id="IPR025984">
    <property type="entry name" value="DCTPP"/>
</dbReference>
<dbReference type="SUPFAM" id="SSF101386">
    <property type="entry name" value="all-alpha NTP pyrophosphatases"/>
    <property type="match status" value="1"/>
</dbReference>
<dbReference type="STRING" id="1437425.CSEC_0278"/>
<evidence type="ECO:0000259" key="1">
    <source>
        <dbReference type="Pfam" id="PF09152"/>
    </source>
</evidence>
<dbReference type="InterPro" id="IPR015235">
    <property type="entry name" value="DUF1937"/>
</dbReference>
<dbReference type="Gene3D" id="3.40.50.10400">
    <property type="entry name" value="Hypothetical protein PA1492"/>
    <property type="match status" value="1"/>
</dbReference>